<keyword evidence="2" id="KW-0255">Endonuclease</keyword>
<dbReference type="PANTHER" id="PTHR43581">
    <property type="entry name" value="ATP/GTP PHOSPHATASE"/>
    <property type="match status" value="1"/>
</dbReference>
<sequence length="483" mass="54034">MPAEQDQEISKIREQHASGKWPKFLESVSISGLRGWSGQTVKFNFPVCAVVGENGTGKSTFLKAAACAYEVERGKPLFPSDFFINTHWDRISGVRLSYSIRQGTSTSLYEIRKPTKRWIVPKERARRNILFYDISRTLPLDASAGYAKIARLAVNEISSKVLTQDGKDQLSFILGRNYIQARFVTSDVDHRREIGLLERDFGEISQFHQGAGEDATLDLMSSLQAIPDTSLLLIDEVEASLHPKAQRRLVRFLLKLSRQKRVQIIMSTHSPYVLQELPVEARILLLPGRESTNIVYGASAEFALSHLDENVHPEMLVFVEDREAQILLREILASDPQGIELLNRLAFVPVGPANVVSIMGDLSESNRLPYKSVAVLDGDQTNPNCMSLPGSDSPERVVFSDLKSKGWPCLPSRLGIGAGTLLTQIEEVMLEPQPHKWTTMIGDRVHKSSISVWEIMANQWCQSCLKTEDKNVLVHGIQESLDS</sequence>
<dbReference type="HOGENOM" id="CLU_042520_0_0_3"/>
<gene>
    <name evidence="2" type="ORF">GKIL_1264</name>
</gene>
<dbReference type="RefSeq" id="WP_023172600.1">
    <property type="nucleotide sequence ID" value="NC_022600.1"/>
</dbReference>
<dbReference type="EMBL" id="CP003587">
    <property type="protein sequence ID" value="AGY57510.1"/>
    <property type="molecule type" value="Genomic_DNA"/>
</dbReference>
<keyword evidence="2" id="KW-0540">Nuclease</keyword>
<dbReference type="InterPro" id="IPR003959">
    <property type="entry name" value="ATPase_AAA_core"/>
</dbReference>
<evidence type="ECO:0000313" key="3">
    <source>
        <dbReference type="Proteomes" id="UP000017396"/>
    </source>
</evidence>
<dbReference type="Pfam" id="PF13304">
    <property type="entry name" value="AAA_21"/>
    <property type="match status" value="1"/>
</dbReference>
<dbReference type="GO" id="GO:0016887">
    <property type="term" value="F:ATP hydrolysis activity"/>
    <property type="evidence" value="ECO:0007669"/>
    <property type="project" value="InterPro"/>
</dbReference>
<keyword evidence="3" id="KW-1185">Reference proteome</keyword>
<reference evidence="2 3" key="1">
    <citation type="journal article" date="2013" name="PLoS ONE">
        <title>Cultivation and Complete Genome Sequencing of Gloeobacter kilaueensis sp. nov., from a Lava Cave in Kilauea Caldera, Hawai'i.</title>
        <authorList>
            <person name="Saw J.H."/>
            <person name="Schatz M."/>
            <person name="Brown M.V."/>
            <person name="Kunkel D.D."/>
            <person name="Foster J.S."/>
            <person name="Shick H."/>
            <person name="Christensen S."/>
            <person name="Hou S."/>
            <person name="Wan X."/>
            <person name="Donachie S.P."/>
        </authorList>
    </citation>
    <scope>NUCLEOTIDE SEQUENCE [LARGE SCALE GENOMIC DNA]</scope>
    <source>
        <strain evidence="3">JS</strain>
    </source>
</reference>
<dbReference type="InterPro" id="IPR051396">
    <property type="entry name" value="Bact_Antivir_Def_Nuclease"/>
</dbReference>
<protein>
    <submittedName>
        <fullName evidence="2">ATP-dependent endonuclease of the OLD family</fullName>
    </submittedName>
</protein>
<dbReference type="Proteomes" id="UP000017396">
    <property type="component" value="Chromosome"/>
</dbReference>
<dbReference type="KEGG" id="glj:GKIL_1264"/>
<proteinExistence type="predicted"/>
<dbReference type="OrthoDB" id="9809324at2"/>
<dbReference type="SUPFAM" id="SSF52540">
    <property type="entry name" value="P-loop containing nucleoside triphosphate hydrolases"/>
    <property type="match status" value="1"/>
</dbReference>
<dbReference type="CDD" id="cd00267">
    <property type="entry name" value="ABC_ATPase"/>
    <property type="match status" value="1"/>
</dbReference>
<accession>U5QIL6</accession>
<dbReference type="InterPro" id="IPR003593">
    <property type="entry name" value="AAA+_ATPase"/>
</dbReference>
<name>U5QIL6_GLOK1</name>
<evidence type="ECO:0000313" key="2">
    <source>
        <dbReference type="EMBL" id="AGY57510.1"/>
    </source>
</evidence>
<dbReference type="GO" id="GO:0004519">
    <property type="term" value="F:endonuclease activity"/>
    <property type="evidence" value="ECO:0007669"/>
    <property type="project" value="UniProtKB-KW"/>
</dbReference>
<dbReference type="PANTHER" id="PTHR43581:SF2">
    <property type="entry name" value="EXCINUCLEASE ATPASE SUBUNIT"/>
    <property type="match status" value="1"/>
</dbReference>
<dbReference type="PATRIC" id="fig|1183438.3.peg.1247"/>
<keyword evidence="2" id="KW-0378">Hydrolase</keyword>
<dbReference type="Gene3D" id="3.40.50.300">
    <property type="entry name" value="P-loop containing nucleotide triphosphate hydrolases"/>
    <property type="match status" value="1"/>
</dbReference>
<dbReference type="GO" id="GO:0005524">
    <property type="term" value="F:ATP binding"/>
    <property type="evidence" value="ECO:0007669"/>
    <property type="project" value="InterPro"/>
</dbReference>
<dbReference type="SMART" id="SM00382">
    <property type="entry name" value="AAA"/>
    <property type="match status" value="1"/>
</dbReference>
<dbReference type="InterPro" id="IPR027417">
    <property type="entry name" value="P-loop_NTPase"/>
</dbReference>
<organism evidence="2 3">
    <name type="scientific">Gloeobacter kilaueensis (strain ATCC BAA-2537 / CCAP 1431/1 / ULC 316 / JS1)</name>
    <dbReference type="NCBI Taxonomy" id="1183438"/>
    <lineage>
        <taxon>Bacteria</taxon>
        <taxon>Bacillati</taxon>
        <taxon>Cyanobacteriota</taxon>
        <taxon>Cyanophyceae</taxon>
        <taxon>Gloeobacterales</taxon>
        <taxon>Gloeobacteraceae</taxon>
        <taxon>Gloeobacter</taxon>
    </lineage>
</organism>
<dbReference type="AlphaFoldDB" id="U5QIL6"/>
<feature type="domain" description="AAA+ ATPase" evidence="1">
    <location>
        <begin position="44"/>
        <end position="290"/>
    </location>
</feature>
<evidence type="ECO:0000259" key="1">
    <source>
        <dbReference type="SMART" id="SM00382"/>
    </source>
</evidence>
<dbReference type="eggNOG" id="COG1106">
    <property type="taxonomic scope" value="Bacteria"/>
</dbReference>